<gene>
    <name evidence="5" type="ORF">EDC17_100449</name>
</gene>
<protein>
    <submittedName>
        <fullName evidence="5">CRP/FNR family transcriptional regulator</fullName>
    </submittedName>
</protein>
<dbReference type="InterPro" id="IPR000595">
    <property type="entry name" value="cNMP-bd_dom"/>
</dbReference>
<evidence type="ECO:0000313" key="5">
    <source>
        <dbReference type="EMBL" id="TCV19527.1"/>
    </source>
</evidence>
<comment type="caution">
    <text evidence="5">The sequence shown here is derived from an EMBL/GenBank/DDBJ whole genome shotgun (WGS) entry which is preliminary data.</text>
</comment>
<evidence type="ECO:0000256" key="2">
    <source>
        <dbReference type="ARBA" id="ARBA00023125"/>
    </source>
</evidence>
<dbReference type="InterPro" id="IPR050397">
    <property type="entry name" value="Env_Response_Regulators"/>
</dbReference>
<dbReference type="Proteomes" id="UP000295197">
    <property type="component" value="Unassembled WGS sequence"/>
</dbReference>
<dbReference type="AlphaFoldDB" id="A0A4R3W1S7"/>
<dbReference type="GO" id="GO:0003700">
    <property type="term" value="F:DNA-binding transcription factor activity"/>
    <property type="evidence" value="ECO:0007669"/>
    <property type="project" value="TreeGrafter"/>
</dbReference>
<sequence>MDMHDLLINSYGDIFESELLEEIESIAKVVQFKEGDVLIDYNQYIKTMPLLLSGAIKVMREDYDSGELLLYYLERGDTCAMSMTCCLGEKQSEIRAIGEVPGEILMIPVQKMSEWIGKYKSWMAFVFESYNNRFNELLNAVDTIAFMDMNDRLLNYLFEKSKIENSNVVYKTHQDIAKELNTSRVVVSRLLKALETEGRIKLNRNSIEILVK</sequence>
<dbReference type="Gene3D" id="2.60.120.10">
    <property type="entry name" value="Jelly Rolls"/>
    <property type="match status" value="1"/>
</dbReference>
<dbReference type="CDD" id="cd00092">
    <property type="entry name" value="HTH_CRP"/>
    <property type="match status" value="1"/>
</dbReference>
<dbReference type="InterPro" id="IPR036388">
    <property type="entry name" value="WH-like_DNA-bd_sf"/>
</dbReference>
<dbReference type="Gene3D" id="1.10.10.10">
    <property type="entry name" value="Winged helix-like DNA-binding domain superfamily/Winged helix DNA-binding domain"/>
    <property type="match status" value="1"/>
</dbReference>
<dbReference type="PANTHER" id="PTHR24567:SF26">
    <property type="entry name" value="REGULATORY PROTEIN YEIL"/>
    <property type="match status" value="1"/>
</dbReference>
<dbReference type="InterPro" id="IPR012318">
    <property type="entry name" value="HTH_CRP"/>
</dbReference>
<dbReference type="PROSITE" id="PS51063">
    <property type="entry name" value="HTH_CRP_2"/>
    <property type="match status" value="1"/>
</dbReference>
<dbReference type="InterPro" id="IPR018490">
    <property type="entry name" value="cNMP-bd_dom_sf"/>
</dbReference>
<evidence type="ECO:0000256" key="3">
    <source>
        <dbReference type="ARBA" id="ARBA00023163"/>
    </source>
</evidence>
<keyword evidence="2" id="KW-0238">DNA-binding</keyword>
<dbReference type="PANTHER" id="PTHR24567">
    <property type="entry name" value="CRP FAMILY TRANSCRIPTIONAL REGULATORY PROTEIN"/>
    <property type="match status" value="1"/>
</dbReference>
<dbReference type="Pfam" id="PF00027">
    <property type="entry name" value="cNMP_binding"/>
    <property type="match status" value="1"/>
</dbReference>
<dbReference type="EMBL" id="SMBZ01000004">
    <property type="protein sequence ID" value="TCV19527.1"/>
    <property type="molecule type" value="Genomic_DNA"/>
</dbReference>
<dbReference type="InterPro" id="IPR014710">
    <property type="entry name" value="RmlC-like_jellyroll"/>
</dbReference>
<organism evidence="5 6">
    <name type="scientific">Sphingobacterium alimentarium</name>
    <dbReference type="NCBI Taxonomy" id="797292"/>
    <lineage>
        <taxon>Bacteria</taxon>
        <taxon>Pseudomonadati</taxon>
        <taxon>Bacteroidota</taxon>
        <taxon>Sphingobacteriia</taxon>
        <taxon>Sphingobacteriales</taxon>
        <taxon>Sphingobacteriaceae</taxon>
        <taxon>Sphingobacterium</taxon>
    </lineage>
</organism>
<evidence type="ECO:0000256" key="1">
    <source>
        <dbReference type="ARBA" id="ARBA00023015"/>
    </source>
</evidence>
<dbReference type="CDD" id="cd00038">
    <property type="entry name" value="CAP_ED"/>
    <property type="match status" value="1"/>
</dbReference>
<dbReference type="GO" id="GO:0005829">
    <property type="term" value="C:cytosol"/>
    <property type="evidence" value="ECO:0007669"/>
    <property type="project" value="TreeGrafter"/>
</dbReference>
<keyword evidence="1" id="KW-0805">Transcription regulation</keyword>
<accession>A0A4R3W1S7</accession>
<dbReference type="SUPFAM" id="SSF46785">
    <property type="entry name" value="Winged helix' DNA-binding domain"/>
    <property type="match status" value="1"/>
</dbReference>
<reference evidence="5 6" key="1">
    <citation type="submission" date="2019-03" db="EMBL/GenBank/DDBJ databases">
        <title>Genomic Encyclopedia of Type Strains, Phase IV (KMG-IV): sequencing the most valuable type-strain genomes for metagenomic binning, comparative biology and taxonomic classification.</title>
        <authorList>
            <person name="Goeker M."/>
        </authorList>
    </citation>
    <scope>NUCLEOTIDE SEQUENCE [LARGE SCALE GENOMIC DNA]</scope>
    <source>
        <strain evidence="5 6">DSM 22362</strain>
    </source>
</reference>
<keyword evidence="6" id="KW-1185">Reference proteome</keyword>
<evidence type="ECO:0000313" key="6">
    <source>
        <dbReference type="Proteomes" id="UP000295197"/>
    </source>
</evidence>
<feature type="domain" description="HTH crp-type" evidence="4">
    <location>
        <begin position="147"/>
        <end position="212"/>
    </location>
</feature>
<dbReference type="SUPFAM" id="SSF51206">
    <property type="entry name" value="cAMP-binding domain-like"/>
    <property type="match status" value="1"/>
</dbReference>
<dbReference type="SMART" id="SM00419">
    <property type="entry name" value="HTH_CRP"/>
    <property type="match status" value="1"/>
</dbReference>
<proteinExistence type="predicted"/>
<name>A0A4R3W1S7_9SPHI</name>
<evidence type="ECO:0000259" key="4">
    <source>
        <dbReference type="PROSITE" id="PS51063"/>
    </source>
</evidence>
<dbReference type="Pfam" id="PF13545">
    <property type="entry name" value="HTH_Crp_2"/>
    <property type="match status" value="1"/>
</dbReference>
<keyword evidence="3" id="KW-0804">Transcription</keyword>
<dbReference type="InterPro" id="IPR036390">
    <property type="entry name" value="WH_DNA-bd_sf"/>
</dbReference>
<dbReference type="GO" id="GO:0003677">
    <property type="term" value="F:DNA binding"/>
    <property type="evidence" value="ECO:0007669"/>
    <property type="project" value="UniProtKB-KW"/>
</dbReference>